<dbReference type="InterPro" id="IPR004841">
    <property type="entry name" value="AA-permease/SLC12A_dom"/>
</dbReference>
<keyword evidence="6 7" id="KW-0472">Membrane</keyword>
<comment type="subcellular location">
    <subcellularLocation>
        <location evidence="1">Membrane</location>
        <topology evidence="1">Multi-pass membrane protein</topology>
    </subcellularLocation>
</comment>
<dbReference type="GO" id="GO:0016020">
    <property type="term" value="C:membrane"/>
    <property type="evidence" value="ECO:0007669"/>
    <property type="project" value="UniProtKB-SubCell"/>
</dbReference>
<feature type="transmembrane region" description="Helical" evidence="7">
    <location>
        <begin position="174"/>
        <end position="196"/>
    </location>
</feature>
<dbReference type="PANTHER" id="PTHR43341:SF18">
    <property type="entry name" value="AMINO ACID PERMEASE_ SLC12A DOMAIN-CONTAINING PROTEIN"/>
    <property type="match status" value="1"/>
</dbReference>
<feature type="transmembrane region" description="Helical" evidence="7">
    <location>
        <begin position="546"/>
        <end position="563"/>
    </location>
</feature>
<gene>
    <name evidence="9" type="ORF">PISL3812_08407</name>
</gene>
<evidence type="ECO:0000256" key="3">
    <source>
        <dbReference type="ARBA" id="ARBA00022692"/>
    </source>
</evidence>
<reference evidence="9 10" key="1">
    <citation type="submission" date="2015-04" db="EMBL/GenBank/DDBJ databases">
        <authorList>
            <person name="Syromyatnikov M.Y."/>
            <person name="Popov V.N."/>
        </authorList>
    </citation>
    <scope>NUCLEOTIDE SEQUENCE [LARGE SCALE GENOMIC DNA]</scope>
    <source>
        <strain evidence="9">WF-38-12</strain>
    </source>
</reference>
<dbReference type="AlphaFoldDB" id="A0A0U1M711"/>
<feature type="transmembrane region" description="Helical" evidence="7">
    <location>
        <begin position="138"/>
        <end position="162"/>
    </location>
</feature>
<feature type="transmembrane region" description="Helical" evidence="7">
    <location>
        <begin position="111"/>
        <end position="132"/>
    </location>
</feature>
<evidence type="ECO:0000313" key="10">
    <source>
        <dbReference type="Proteomes" id="UP000054383"/>
    </source>
</evidence>
<feature type="transmembrane region" description="Helical" evidence="7">
    <location>
        <begin position="436"/>
        <end position="456"/>
    </location>
</feature>
<organism evidence="9 10">
    <name type="scientific">Talaromyces islandicus</name>
    <name type="common">Penicillium islandicum</name>
    <dbReference type="NCBI Taxonomy" id="28573"/>
    <lineage>
        <taxon>Eukaryota</taxon>
        <taxon>Fungi</taxon>
        <taxon>Dikarya</taxon>
        <taxon>Ascomycota</taxon>
        <taxon>Pezizomycotina</taxon>
        <taxon>Eurotiomycetes</taxon>
        <taxon>Eurotiomycetidae</taxon>
        <taxon>Eurotiales</taxon>
        <taxon>Trichocomaceae</taxon>
        <taxon>Talaromyces</taxon>
        <taxon>Talaromyces sect. Islandici</taxon>
    </lineage>
</organism>
<dbReference type="Proteomes" id="UP000054383">
    <property type="component" value="Unassembled WGS sequence"/>
</dbReference>
<protein>
    <submittedName>
        <fullName evidence="9">Proline-specific permease</fullName>
    </submittedName>
</protein>
<feature type="transmembrane region" description="Helical" evidence="7">
    <location>
        <begin position="512"/>
        <end position="534"/>
    </location>
</feature>
<evidence type="ECO:0000256" key="7">
    <source>
        <dbReference type="SAM" id="Phobius"/>
    </source>
</evidence>
<accession>A0A0U1M711</accession>
<keyword evidence="10" id="KW-1185">Reference proteome</keyword>
<dbReference type="OMA" id="ELPWHNR"/>
<dbReference type="Pfam" id="PF00324">
    <property type="entry name" value="AA_permease"/>
    <property type="match status" value="1"/>
</dbReference>
<evidence type="ECO:0000256" key="1">
    <source>
        <dbReference type="ARBA" id="ARBA00004141"/>
    </source>
</evidence>
<dbReference type="EMBL" id="CVMT01000009">
    <property type="protein sequence ID" value="CRG91359.1"/>
    <property type="molecule type" value="Genomic_DNA"/>
</dbReference>
<sequence length="605" mass="65711">MITAQNGVIFFFAEKRFLTADVTLQDLGRVASRVATCSDDICTSGQTDGKTAILVFVMEETSNADAEKNGGYGSTAVVTPQHVYNEDVRIVDEHERKDLVRGLKQRHIQMIAIAGAIGTGLFLGLGSSIATAGPLGSLLGYLFVGAIVCAVQFALGEVTALFPVTGSFVRHSEILIDPSLAFAIGWNVVYGAFMSVPSEISAAVVLIQYWNDSVNPAVWVTILIVLSVLVAVIFVGVYGEVEFFFALLKILLVVGVIILGLVIDLGGVPGKPRLGFHFWKNPTGPFVEYIADGAWGRFLGFWAVMSNAVYSFSGVESLAMAAAETQNPRQNIPKACKRVFARLTIFYLLAILIVGMLVSSKDDRLNDESGTAAQSPFVIAASDAGIKAIPSIVNAVVLTSAWSASNQSILAGTRTLYGLALKGHAPKFFIWTTPYGIPYMCVALQVAFSFLSYMCVSSNALTVFFWFVDLTAAGVLISWIAIALNHIRLMQALKKQGISPEELPWHNSLTPYGSWFAFVSCVILLLTGGFTVFTKGNWDPSSFVSSYLDIPLVLVVYVGYKLIRRTKFIPLQDVPIRQAIEEAQNDPENVPIKARGWERLNILWG</sequence>
<name>A0A0U1M711_TALIS</name>
<dbReference type="InterPro" id="IPR050524">
    <property type="entry name" value="APC_YAT"/>
</dbReference>
<keyword evidence="4" id="KW-0029">Amino-acid transport</keyword>
<dbReference type="OrthoDB" id="3900342at2759"/>
<evidence type="ECO:0000256" key="6">
    <source>
        <dbReference type="ARBA" id="ARBA00023136"/>
    </source>
</evidence>
<keyword evidence="3 7" id="KW-0812">Transmembrane</keyword>
<evidence type="ECO:0000256" key="5">
    <source>
        <dbReference type="ARBA" id="ARBA00022989"/>
    </source>
</evidence>
<feature type="transmembrane region" description="Helical" evidence="7">
    <location>
        <begin position="244"/>
        <end position="263"/>
    </location>
</feature>
<feature type="transmembrane region" description="Helical" evidence="7">
    <location>
        <begin position="463"/>
        <end position="484"/>
    </location>
</feature>
<evidence type="ECO:0000259" key="8">
    <source>
        <dbReference type="Pfam" id="PF00324"/>
    </source>
</evidence>
<keyword evidence="2" id="KW-0813">Transport</keyword>
<dbReference type="Gene3D" id="1.20.1740.10">
    <property type="entry name" value="Amino acid/polyamine transporter I"/>
    <property type="match status" value="1"/>
</dbReference>
<keyword evidence="5 7" id="KW-1133">Transmembrane helix</keyword>
<feature type="transmembrane region" description="Helical" evidence="7">
    <location>
        <begin position="216"/>
        <end position="237"/>
    </location>
</feature>
<evidence type="ECO:0000256" key="4">
    <source>
        <dbReference type="ARBA" id="ARBA00022970"/>
    </source>
</evidence>
<feature type="domain" description="Amino acid permease/ SLC12A" evidence="8">
    <location>
        <begin position="107"/>
        <end position="568"/>
    </location>
</feature>
<dbReference type="PANTHER" id="PTHR43341">
    <property type="entry name" value="AMINO ACID PERMEASE"/>
    <property type="match status" value="1"/>
</dbReference>
<evidence type="ECO:0000256" key="2">
    <source>
        <dbReference type="ARBA" id="ARBA00022448"/>
    </source>
</evidence>
<dbReference type="STRING" id="28573.A0A0U1M711"/>
<dbReference type="GO" id="GO:0015171">
    <property type="term" value="F:amino acid transmembrane transporter activity"/>
    <property type="evidence" value="ECO:0007669"/>
    <property type="project" value="TreeGrafter"/>
</dbReference>
<feature type="transmembrane region" description="Helical" evidence="7">
    <location>
        <begin position="339"/>
        <end position="358"/>
    </location>
</feature>
<dbReference type="FunFam" id="1.20.1740.10:FF:000006">
    <property type="entry name" value="General amino acid permease"/>
    <property type="match status" value="1"/>
</dbReference>
<proteinExistence type="predicted"/>
<feature type="transmembrane region" description="Helical" evidence="7">
    <location>
        <begin position="299"/>
        <end position="319"/>
    </location>
</feature>
<evidence type="ECO:0000313" key="9">
    <source>
        <dbReference type="EMBL" id="CRG91359.1"/>
    </source>
</evidence>